<dbReference type="Pfam" id="PF13304">
    <property type="entry name" value="AAA_21"/>
    <property type="match status" value="1"/>
</dbReference>
<dbReference type="PANTHER" id="PTHR43581">
    <property type="entry name" value="ATP/GTP PHOSPHATASE"/>
    <property type="match status" value="1"/>
</dbReference>
<evidence type="ECO:0000259" key="1">
    <source>
        <dbReference type="Pfam" id="PF13304"/>
    </source>
</evidence>
<dbReference type="Pfam" id="PF20469">
    <property type="entry name" value="OLD-like_TOPRIM"/>
    <property type="match status" value="1"/>
</dbReference>
<protein>
    <submittedName>
        <fullName evidence="3">AAA family ATPase</fullName>
    </submittedName>
</protein>
<reference evidence="3 4" key="1">
    <citation type="submission" date="2021-01" db="EMBL/GenBank/DDBJ databases">
        <title>Roseomonas sp. nov, a bacterium isolated from an oil production mixture in Yumen Oilfield.</title>
        <authorList>
            <person name="Wu D."/>
        </authorList>
    </citation>
    <scope>NUCLEOTIDE SEQUENCE [LARGE SCALE GENOMIC DNA]</scope>
    <source>
        <strain evidence="3 4">ROY-5-3</strain>
    </source>
</reference>
<dbReference type="EMBL" id="JAERQM010000004">
    <property type="protein sequence ID" value="MBU8545107.1"/>
    <property type="molecule type" value="Genomic_DNA"/>
</dbReference>
<proteinExistence type="predicted"/>
<feature type="domain" description="ATPase AAA-type core" evidence="1">
    <location>
        <begin position="167"/>
        <end position="239"/>
    </location>
</feature>
<evidence type="ECO:0000313" key="4">
    <source>
        <dbReference type="Proteomes" id="UP000689967"/>
    </source>
</evidence>
<organism evidence="3 4">
    <name type="scientific">Falsiroseomonas oleicola</name>
    <dbReference type="NCBI Taxonomy" id="2801474"/>
    <lineage>
        <taxon>Bacteria</taxon>
        <taxon>Pseudomonadati</taxon>
        <taxon>Pseudomonadota</taxon>
        <taxon>Alphaproteobacteria</taxon>
        <taxon>Acetobacterales</taxon>
        <taxon>Roseomonadaceae</taxon>
        <taxon>Falsiroseomonas</taxon>
    </lineage>
</organism>
<evidence type="ECO:0000313" key="3">
    <source>
        <dbReference type="EMBL" id="MBU8545107.1"/>
    </source>
</evidence>
<gene>
    <name evidence="3" type="ORF">JJQ90_15410</name>
</gene>
<comment type="caution">
    <text evidence="3">The sequence shown here is derived from an EMBL/GenBank/DDBJ whole genome shotgun (WGS) entry which is preliminary data.</text>
</comment>
<accession>A0ABS6H8S0</accession>
<feature type="domain" description="OLD protein-like TOPRIM" evidence="2">
    <location>
        <begin position="290"/>
        <end position="355"/>
    </location>
</feature>
<sequence>MADITGTPLWPLSVKLQLFGDPSTESFVHLRPGISTLVGPNGSGKTRALRGIKAALLSWSRTNTPERKVHFLAAGRSSPLENFRAAISTPGHVDNDDAAVGHTAYRRQWWDFESVTGPLLTLDARPDLRLKVEARLQQLLDRSIQLSWSQQGMNVRISPVSGGSAYAANHEASGILQLVALLAAIHNDEIAALLIDEPEISLHPQHQAFLLEEMERVAGDPTEPTRKIIVIATHSATLLPLRSVKELPALMFFNSARNAPAQVPADADILNRAKLTALVARLSATHRLAMFAERVLLVEGPSDEIVTAQLARRLDLRLLARNAQILPVTGKGEFIEAAKLFRMMKKEVAILADLDALADDNTLVRSFSELPAASEVADRLGRATVTELDRDLRNALTNFIDRHSDAVRAAAARYDDWSSNDSKERAERRVTLARILTDPLSFDGVAGGDAASLCTRYRVLTDALAELGCFFLKRGAIENYYTSDEMGFGKPDHAAREAAAFETTQPPILLSQYADVVAPLTYIAPKQRVDEDLLLRPKLGAVLAAAFLSMERDSSSERLNAIARTTVGSDAEVFRLSNCSKEDLRIAVEMASPLFQRDTFPFEIGREDNLTLVVPQKLPGLSSS</sequence>
<dbReference type="RefSeq" id="WP_216876885.1">
    <property type="nucleotide sequence ID" value="NZ_JAERQM010000004.1"/>
</dbReference>
<keyword evidence="4" id="KW-1185">Reference proteome</keyword>
<dbReference type="InterPro" id="IPR003959">
    <property type="entry name" value="ATPase_AAA_core"/>
</dbReference>
<dbReference type="InterPro" id="IPR034139">
    <property type="entry name" value="TOPRIM_OLD"/>
</dbReference>
<dbReference type="PANTHER" id="PTHR43581:SF2">
    <property type="entry name" value="EXCINUCLEASE ATPASE SUBUNIT"/>
    <property type="match status" value="1"/>
</dbReference>
<dbReference type="InterPro" id="IPR051396">
    <property type="entry name" value="Bact_Antivir_Def_Nuclease"/>
</dbReference>
<dbReference type="Proteomes" id="UP000689967">
    <property type="component" value="Unassembled WGS sequence"/>
</dbReference>
<evidence type="ECO:0000259" key="2">
    <source>
        <dbReference type="Pfam" id="PF20469"/>
    </source>
</evidence>
<name>A0ABS6H8S0_9PROT</name>